<evidence type="ECO:0000313" key="2">
    <source>
        <dbReference type="Proteomes" id="UP000444174"/>
    </source>
</evidence>
<dbReference type="Gene3D" id="1.10.645.10">
    <property type="entry name" value="Cytochrome-c3 Hydrogenase, chain B"/>
    <property type="match status" value="1"/>
</dbReference>
<dbReference type="EMBL" id="WIBF01000001">
    <property type="protein sequence ID" value="MQQ07264.1"/>
    <property type="molecule type" value="Genomic_DNA"/>
</dbReference>
<evidence type="ECO:0000313" key="1">
    <source>
        <dbReference type="EMBL" id="MQQ07264.1"/>
    </source>
</evidence>
<reference evidence="1 2" key="1">
    <citation type="submission" date="2019-10" db="EMBL/GenBank/DDBJ databases">
        <title>Epibacterium sp. nov., isolated from seawater.</title>
        <authorList>
            <person name="Zhang X."/>
            <person name="Li N."/>
        </authorList>
    </citation>
    <scope>NUCLEOTIDE SEQUENCE [LARGE SCALE GENOMIC DNA]</scope>
    <source>
        <strain evidence="1 2">SM1979</strain>
    </source>
</reference>
<dbReference type="InterPro" id="IPR029014">
    <property type="entry name" value="NiFe-Hase_large"/>
</dbReference>
<gene>
    <name evidence="1" type="ORF">GFB49_02230</name>
</gene>
<proteinExistence type="predicted"/>
<organism evidence="1 2">
    <name type="scientific">Tritonibacter litoralis</name>
    <dbReference type="NCBI Taxonomy" id="2662264"/>
    <lineage>
        <taxon>Bacteria</taxon>
        <taxon>Pseudomonadati</taxon>
        <taxon>Pseudomonadota</taxon>
        <taxon>Alphaproteobacteria</taxon>
        <taxon>Rhodobacterales</taxon>
        <taxon>Paracoccaceae</taxon>
        <taxon>Tritonibacter</taxon>
    </lineage>
</organism>
<protein>
    <recommendedName>
        <fullName evidence="3">Hydrogenase expression/formation protein HupK</fullName>
    </recommendedName>
</protein>
<evidence type="ECO:0008006" key="3">
    <source>
        <dbReference type="Google" id="ProtNLM"/>
    </source>
</evidence>
<sequence>MLDRTPQLSDLDIAPAPPIGDYLIGRSVADAVAIVPRIFNLCRMTQEVAVKLAFDVELPQDWQAQLQADILREHQFRLGILLPGRLGLQPLAMPNGEGTATDWLASFVGTSGFPDTAEAFERFLTGLSPASLLLHAVDRCFAAGEACYHDLVPTSIETAETLAPQDNTVAARSAHHPVMQHIAITRGHGPLWQIVGRILDVENTENELLPAPVCSHRSVCVPAARGLFVVRASQSAGRVTGFTRVTPTDHLLAQGGVLEQALANLPDHKAHRASLVIDIFDPCQPVAIKEGASHA</sequence>
<dbReference type="Proteomes" id="UP000444174">
    <property type="component" value="Unassembled WGS sequence"/>
</dbReference>
<comment type="caution">
    <text evidence="1">The sequence shown here is derived from an EMBL/GenBank/DDBJ whole genome shotgun (WGS) entry which is preliminary data.</text>
</comment>
<dbReference type="SUPFAM" id="SSF56762">
    <property type="entry name" value="HydB/Nqo4-like"/>
    <property type="match status" value="1"/>
</dbReference>
<name>A0A843YCQ7_9RHOB</name>
<accession>A0A843YCQ7</accession>
<dbReference type="AlphaFoldDB" id="A0A843YCQ7"/>
<keyword evidence="2" id="KW-1185">Reference proteome</keyword>
<dbReference type="RefSeq" id="WP_153214162.1">
    <property type="nucleotide sequence ID" value="NZ_WIBF01000001.1"/>
</dbReference>